<evidence type="ECO:0000313" key="11">
    <source>
        <dbReference type="Proteomes" id="UP000012073"/>
    </source>
</evidence>
<dbReference type="KEGG" id="ccp:CHC_T00000806001"/>
<feature type="domain" description="Bromo" evidence="9">
    <location>
        <begin position="1503"/>
        <end position="1565"/>
    </location>
</feature>
<evidence type="ECO:0000313" key="10">
    <source>
        <dbReference type="EMBL" id="CDF38274.1"/>
    </source>
</evidence>
<evidence type="ECO:0000256" key="2">
    <source>
        <dbReference type="ARBA" id="ARBA00023015"/>
    </source>
</evidence>
<dbReference type="STRING" id="2769.R7QJK0"/>
<feature type="compositionally biased region" description="Acidic residues" evidence="8">
    <location>
        <begin position="405"/>
        <end position="418"/>
    </location>
</feature>
<dbReference type="GO" id="GO:0051123">
    <property type="term" value="P:RNA polymerase II preinitiation complex assembly"/>
    <property type="evidence" value="ECO:0007669"/>
    <property type="project" value="TreeGrafter"/>
</dbReference>
<gene>
    <name evidence="10" type="ORF">CHC_T00000806001</name>
</gene>
<evidence type="ECO:0000256" key="6">
    <source>
        <dbReference type="ARBA" id="ARBA00040102"/>
    </source>
</evidence>
<feature type="region of interest" description="Disordered" evidence="8">
    <location>
        <begin position="1325"/>
        <end position="1421"/>
    </location>
</feature>
<keyword evidence="4" id="KW-0804">Transcription</keyword>
<feature type="compositionally biased region" description="Basic residues" evidence="8">
    <location>
        <begin position="1228"/>
        <end position="1238"/>
    </location>
</feature>
<feature type="compositionally biased region" description="Basic and acidic residues" evidence="8">
    <location>
        <begin position="181"/>
        <end position="192"/>
    </location>
</feature>
<evidence type="ECO:0000256" key="4">
    <source>
        <dbReference type="ARBA" id="ARBA00023163"/>
    </source>
</evidence>
<dbReference type="GO" id="GO:0004402">
    <property type="term" value="F:histone acetyltransferase activity"/>
    <property type="evidence" value="ECO:0007669"/>
    <property type="project" value="InterPro"/>
</dbReference>
<feature type="region of interest" description="Disordered" evidence="8">
    <location>
        <begin position="359"/>
        <end position="505"/>
    </location>
</feature>
<evidence type="ECO:0000256" key="3">
    <source>
        <dbReference type="ARBA" id="ARBA00023117"/>
    </source>
</evidence>
<dbReference type="InterPro" id="IPR009067">
    <property type="entry name" value="TAF_II_230-bd"/>
</dbReference>
<proteinExistence type="predicted"/>
<dbReference type="OMA" id="KANACEY"/>
<dbReference type="GO" id="GO:0017025">
    <property type="term" value="F:TBP-class protein binding"/>
    <property type="evidence" value="ECO:0007669"/>
    <property type="project" value="InterPro"/>
</dbReference>
<feature type="compositionally biased region" description="Polar residues" evidence="8">
    <location>
        <begin position="385"/>
        <end position="401"/>
    </location>
</feature>
<reference evidence="11" key="1">
    <citation type="journal article" date="2013" name="Proc. Natl. Acad. Sci. U.S.A.">
        <title>Genome structure and metabolic features in the red seaweed Chondrus crispus shed light on evolution of the Archaeplastida.</title>
        <authorList>
            <person name="Collen J."/>
            <person name="Porcel B."/>
            <person name="Carre W."/>
            <person name="Ball S.G."/>
            <person name="Chaparro C."/>
            <person name="Tonon T."/>
            <person name="Barbeyron T."/>
            <person name="Michel G."/>
            <person name="Noel B."/>
            <person name="Valentin K."/>
            <person name="Elias M."/>
            <person name="Artiguenave F."/>
            <person name="Arun A."/>
            <person name="Aury J.M."/>
            <person name="Barbosa-Neto J.F."/>
            <person name="Bothwell J.H."/>
            <person name="Bouget F.Y."/>
            <person name="Brillet L."/>
            <person name="Cabello-Hurtado F."/>
            <person name="Capella-Gutierrez S."/>
            <person name="Charrier B."/>
            <person name="Cladiere L."/>
            <person name="Cock J.M."/>
            <person name="Coelho S.M."/>
            <person name="Colleoni C."/>
            <person name="Czjzek M."/>
            <person name="Da Silva C."/>
            <person name="Delage L."/>
            <person name="Denoeud F."/>
            <person name="Deschamps P."/>
            <person name="Dittami S.M."/>
            <person name="Gabaldon T."/>
            <person name="Gachon C.M."/>
            <person name="Groisillier A."/>
            <person name="Herve C."/>
            <person name="Jabbari K."/>
            <person name="Katinka M."/>
            <person name="Kloareg B."/>
            <person name="Kowalczyk N."/>
            <person name="Labadie K."/>
            <person name="Leblanc C."/>
            <person name="Lopez P.J."/>
            <person name="McLachlan D.H."/>
            <person name="Meslet-Cladiere L."/>
            <person name="Moustafa A."/>
            <person name="Nehr Z."/>
            <person name="Nyvall Collen P."/>
            <person name="Panaud O."/>
            <person name="Partensky F."/>
            <person name="Poulain J."/>
            <person name="Rensing S.A."/>
            <person name="Rousvoal S."/>
            <person name="Samson G."/>
            <person name="Symeonidi A."/>
            <person name="Weissenbach J."/>
            <person name="Zambounis A."/>
            <person name="Wincker P."/>
            <person name="Boyen C."/>
        </authorList>
    </citation>
    <scope>NUCLEOTIDE SEQUENCE [LARGE SCALE GENOMIC DNA]</scope>
    <source>
        <strain evidence="11">cv. Stackhouse</strain>
    </source>
</reference>
<feature type="region of interest" description="Disordered" evidence="8">
    <location>
        <begin position="1210"/>
        <end position="1288"/>
    </location>
</feature>
<dbReference type="Gramene" id="CDF38274">
    <property type="protein sequence ID" value="CDF38274"/>
    <property type="gene ID" value="CHC_T00000806001"/>
</dbReference>
<dbReference type="PANTHER" id="PTHR13900">
    <property type="entry name" value="TRANSCRIPTION INITIATION FACTOR TFIID"/>
    <property type="match status" value="1"/>
</dbReference>
<dbReference type="OrthoDB" id="5752at2759"/>
<dbReference type="SUPFAM" id="SSF47055">
    <property type="entry name" value="TAF(II)230 TBP-binding fragment"/>
    <property type="match status" value="1"/>
</dbReference>
<dbReference type="InterPro" id="IPR040240">
    <property type="entry name" value="TAF1"/>
</dbReference>
<dbReference type="Gene3D" id="1.20.920.10">
    <property type="entry name" value="Bromodomain-like"/>
    <property type="match status" value="1"/>
</dbReference>
<feature type="region of interest" description="Disordered" evidence="8">
    <location>
        <begin position="48"/>
        <end position="192"/>
    </location>
</feature>
<dbReference type="PRINTS" id="PR00503">
    <property type="entry name" value="BROMODOMAIN"/>
</dbReference>
<feature type="compositionally biased region" description="Acidic residues" evidence="8">
    <location>
        <begin position="440"/>
        <end position="449"/>
    </location>
</feature>
<accession>R7QJK0</accession>
<feature type="compositionally biased region" description="Acidic residues" evidence="8">
    <location>
        <begin position="90"/>
        <end position="102"/>
    </location>
</feature>
<dbReference type="EMBL" id="HG001913">
    <property type="protein sequence ID" value="CDF38274.1"/>
    <property type="molecule type" value="Genomic_DNA"/>
</dbReference>
<dbReference type="InterPro" id="IPR022591">
    <property type="entry name" value="TAF1_HAT_dom"/>
</dbReference>
<feature type="compositionally biased region" description="Basic and acidic residues" evidence="8">
    <location>
        <begin position="1210"/>
        <end position="1222"/>
    </location>
</feature>
<evidence type="ECO:0000256" key="7">
    <source>
        <dbReference type="PROSITE-ProRule" id="PRU00035"/>
    </source>
</evidence>
<keyword evidence="5" id="KW-0539">Nucleus</keyword>
<dbReference type="InterPro" id="IPR036427">
    <property type="entry name" value="Bromodomain-like_sf"/>
</dbReference>
<feature type="compositionally biased region" description="Basic and acidic residues" evidence="8">
    <location>
        <begin position="426"/>
        <end position="439"/>
    </location>
</feature>
<feature type="region of interest" description="Disordered" evidence="8">
    <location>
        <begin position="292"/>
        <end position="343"/>
    </location>
</feature>
<dbReference type="Proteomes" id="UP000012073">
    <property type="component" value="Unassembled WGS sequence"/>
</dbReference>
<feature type="compositionally biased region" description="Acidic residues" evidence="8">
    <location>
        <begin position="258"/>
        <end position="267"/>
    </location>
</feature>
<dbReference type="RefSeq" id="XP_005718159.1">
    <property type="nucleotide sequence ID" value="XM_005718102.1"/>
</dbReference>
<dbReference type="Pfam" id="PF12157">
    <property type="entry name" value="DUF3591"/>
    <property type="match status" value="1"/>
</dbReference>
<feature type="compositionally biased region" description="Acidic residues" evidence="8">
    <location>
        <begin position="126"/>
        <end position="138"/>
    </location>
</feature>
<evidence type="ECO:0000256" key="1">
    <source>
        <dbReference type="ARBA" id="ARBA00004123"/>
    </source>
</evidence>
<sequence length="1609" mass="178152">MANREGTAGGTGFLFGNIDRRGRLDEDYMDDDAKDTIDNVGSKVVDKDRDLREITEALPQQKRSDYSDDEDYDDDPPKPTPGAAQRVDYFDEDDLIEDELDEEQRKDMAALALRKATQPAAGASANDDDDENYDDDDEQAPKSVSASKPVGTSSLSVKAQPSKPLALSAEAKPAASPASQADDKLAAEQRRLMEQARVTAAKASAAPVPAVELAEDGEELNPVHFTKLFMRPAPVLRYVPRRRRFGLVPHTQNHEPPVENDDADALDEEHPPDDADPAGIVIALDAENAAKRSQLMGQVDSRPKLRLWKDEDGDVDSDTYEGAAEPLEASDVTNDSMDVVPDIDDVKSDLPLVQQMDWEKEIQWQDGDDSDDNDDEWYLAAANDASANDVKNGSVNLSADNAKQEEDDDDDDEDEFEDPVFMNVDETAKEEEKDKRKDSDSEDDMEWEDGQASANKEKDVKSKSNTIPQQQPPTTPKTNGIAPLKKVKAPTAPVKDAPLEKETSDKDAGKIGTVAVRHVKPEIENLVLAPNKELERGSWLDDVLWDSHSEEEKENGFNPFSGRNGKFSTLARFSRLILDPNDPNMVFDYPSTASTERGLQSSKPTDVVHAQLTKAKMNELINSSGTQVAKLLESDRFNISNDTYYASGTSNFLKVDLRSSLRGLENAPPAVKSLTTKTVYTDAELLSFRRPVLTADRLPRDTVITPFRRRRPKGGHAQIAGQKPKKKSELYCSEKDAYRVSLYEYALERLPCILPIPGMASRIVTYARKDSAAAAAQASKNAAGTPEADTVFMAPDEPPPLHAGDLEANGKPLSVVESHVFAAACVRQTAKTTDFLLVRNGGKMYVREIDSVVALGVTEPKVDVMAPNGERCKRYGRERALLWALREFMKKKKEIARQHRSERRGRDDENSVPSEKPYIEKDAIVQEFRDCRTHPEAWLYKVIREFARYQNGKYVIEDEPAKSLAKREAEVLRTVNPQETAAFEAMEAGWESLSNTGIQIFTHPSNQGNIIAAAERSGLEAGPAVAAFIKSRLLKSPWFKSQNITSAQKQQRKELLQVLSLARIVNELQDGGTVMESRLMSLTGAEMNNVLTNQFRLNSKKIPADVEERRAMVREMAQRKGKGNSHDMSDYAKLIRNVMKKHRVAGLGKSAANVPQGMSTTTGIFLALPLDKQRQALEDGDVSELPTEDQDFAGDPDMAAALAATGEDAFGKRPVSKEKDVKGLLAKKNAKKPPKPPRKVAPPKPSIPHSVVDRGDKPDQRKGIGSFSAKPSTDERGPDEEQKKVKKKIRRLKVTRKEVAEDGTVSYVQDIITDPVEIAQMLLKKKNVKKKTGDRPGMSSGKAKVAIDLKMLQQGSKGISKKKSSNRPEKKKKKNPSKPSGSADPGEEGRGPEKGMIGKIKISTKQLRKDKEEASLKRKRSQYGDDVEYRAKKTAKTSRRKRNGTVQLNNILEKVEKNIRETEGYVASQTPFLKIARLKDGESPPPGAIANNLAAPKNTGLDFTAPVDTKLVPTYKQIIKKPMYLNLIKQKCKRVAYRSAAEFIGDMELLVKNASDFNKTPDVAWVVQHAELLLEVAREQISRRADDIRSAEEMIRNEKAEAKAKQSAT</sequence>
<dbReference type="PROSITE" id="PS50014">
    <property type="entry name" value="BROMODOMAIN_2"/>
    <property type="match status" value="1"/>
</dbReference>
<feature type="compositionally biased region" description="Polar residues" evidence="8">
    <location>
        <begin position="142"/>
        <end position="159"/>
    </location>
</feature>
<dbReference type="InterPro" id="IPR036741">
    <property type="entry name" value="TAFII-230_TBP-bd_sf"/>
</dbReference>
<feature type="region of interest" description="Disordered" evidence="8">
    <location>
        <begin position="895"/>
        <end position="915"/>
    </location>
</feature>
<feature type="compositionally biased region" description="Basic residues" evidence="8">
    <location>
        <begin position="1359"/>
        <end position="1376"/>
    </location>
</feature>
<dbReference type="Pfam" id="PF09247">
    <property type="entry name" value="TBP-binding"/>
    <property type="match status" value="1"/>
</dbReference>
<dbReference type="SMART" id="SM00297">
    <property type="entry name" value="BROMO"/>
    <property type="match status" value="1"/>
</dbReference>
<feature type="compositionally biased region" description="Basic and acidic residues" evidence="8">
    <location>
        <begin position="895"/>
        <end position="909"/>
    </location>
</feature>
<dbReference type="CDD" id="cd04369">
    <property type="entry name" value="Bromodomain"/>
    <property type="match status" value="1"/>
</dbReference>
<dbReference type="PANTHER" id="PTHR13900:SF0">
    <property type="entry name" value="TRANSCRIPTION INITIATION FACTOR TFIID SUBUNIT 1"/>
    <property type="match status" value="1"/>
</dbReference>
<organism evidence="10 11">
    <name type="scientific">Chondrus crispus</name>
    <name type="common">Carrageen Irish moss</name>
    <name type="synonym">Polymorpha crispa</name>
    <dbReference type="NCBI Taxonomy" id="2769"/>
    <lineage>
        <taxon>Eukaryota</taxon>
        <taxon>Rhodophyta</taxon>
        <taxon>Florideophyceae</taxon>
        <taxon>Rhodymeniophycidae</taxon>
        <taxon>Gigartinales</taxon>
        <taxon>Gigartinaceae</taxon>
        <taxon>Chondrus</taxon>
    </lineage>
</organism>
<dbReference type="GO" id="GO:0016251">
    <property type="term" value="F:RNA polymerase II general transcription initiation factor activity"/>
    <property type="evidence" value="ECO:0007669"/>
    <property type="project" value="InterPro"/>
</dbReference>
<dbReference type="Pfam" id="PF00439">
    <property type="entry name" value="Bromodomain"/>
    <property type="match status" value="1"/>
</dbReference>
<dbReference type="SUPFAM" id="SSF47370">
    <property type="entry name" value="Bromodomain"/>
    <property type="match status" value="1"/>
</dbReference>
<name>R7QJK0_CHOCR</name>
<keyword evidence="2" id="KW-0805">Transcription regulation</keyword>
<evidence type="ECO:0000259" key="9">
    <source>
        <dbReference type="PROSITE" id="PS50014"/>
    </source>
</evidence>
<protein>
    <recommendedName>
        <fullName evidence="6">Transcription initiation factor TFIID subunit 1</fullName>
    </recommendedName>
</protein>
<feature type="compositionally biased region" description="Basic and acidic residues" evidence="8">
    <location>
        <begin position="301"/>
        <end position="310"/>
    </location>
</feature>
<evidence type="ECO:0000256" key="5">
    <source>
        <dbReference type="ARBA" id="ARBA00023242"/>
    </source>
</evidence>
<keyword evidence="3 7" id="KW-0103">Bromodomain</keyword>
<comment type="subcellular location">
    <subcellularLocation>
        <location evidence="1">Nucleus</location>
    </subcellularLocation>
</comment>
<keyword evidence="11" id="KW-1185">Reference proteome</keyword>
<dbReference type="GeneID" id="17325878"/>
<feature type="compositionally biased region" description="Basic and acidic residues" evidence="8">
    <location>
        <begin position="1407"/>
        <end position="1416"/>
    </location>
</feature>
<feature type="compositionally biased region" description="Acidic residues" evidence="8">
    <location>
        <begin position="366"/>
        <end position="377"/>
    </location>
</feature>
<dbReference type="InterPro" id="IPR001487">
    <property type="entry name" value="Bromodomain"/>
</dbReference>
<evidence type="ECO:0000256" key="8">
    <source>
        <dbReference type="SAM" id="MobiDB-lite"/>
    </source>
</evidence>
<feature type="compositionally biased region" description="Low complexity" evidence="8">
    <location>
        <begin position="163"/>
        <end position="180"/>
    </location>
</feature>
<feature type="compositionally biased region" description="Basic and acidic residues" evidence="8">
    <location>
        <begin position="1251"/>
        <end position="1262"/>
    </location>
</feature>
<feature type="compositionally biased region" description="Basic and acidic residues" evidence="8">
    <location>
        <begin position="1272"/>
        <end position="1283"/>
    </location>
</feature>
<dbReference type="GO" id="GO:0005669">
    <property type="term" value="C:transcription factor TFIID complex"/>
    <property type="evidence" value="ECO:0007669"/>
    <property type="project" value="InterPro"/>
</dbReference>
<feature type="region of interest" description="Disordered" evidence="8">
    <location>
        <begin position="247"/>
        <end position="278"/>
    </location>
</feature>